<name>A0A2W1D460_9PLEO</name>
<feature type="domain" description="Poly(A) polymerase central" evidence="13">
    <location>
        <begin position="787"/>
        <end position="911"/>
    </location>
</feature>
<feature type="domain" description="Polymerase nucleotidyl transferase" evidence="10">
    <location>
        <begin position="663"/>
        <end position="703"/>
    </location>
</feature>
<dbReference type="GO" id="GO:0003723">
    <property type="term" value="F:RNA binding"/>
    <property type="evidence" value="ECO:0007669"/>
    <property type="project" value="InterPro"/>
</dbReference>
<gene>
    <name evidence="15" type="ORF">Ptr86124_006232</name>
    <name evidence="14" type="ORF">PtrM4_069720</name>
</gene>
<dbReference type="SUPFAM" id="SSF81301">
    <property type="entry name" value="Nucleotidyltransferase"/>
    <property type="match status" value="1"/>
</dbReference>
<feature type="region of interest" description="Disordered" evidence="9">
    <location>
        <begin position="1094"/>
        <end position="1137"/>
    </location>
</feature>
<feature type="compositionally biased region" description="Acidic residues" evidence="9">
    <location>
        <begin position="1094"/>
        <end position="1112"/>
    </location>
</feature>
<dbReference type="InterPro" id="IPR007012">
    <property type="entry name" value="PolA_pol_cen_dom"/>
</dbReference>
<evidence type="ECO:0000313" key="17">
    <source>
        <dbReference type="Proteomes" id="UP000249757"/>
    </source>
</evidence>
<dbReference type="SUPFAM" id="SSF56219">
    <property type="entry name" value="DNase I-like"/>
    <property type="match status" value="1"/>
</dbReference>
<reference evidence="15" key="3">
    <citation type="journal article" date="2022" name="bioRxiv">
        <title>A global pangenome for the wheat fungal pathogen Pyrenophora tritici-repentis and prediction of effector protein structural homology.</title>
        <authorList>
            <person name="Moolhuijzen P."/>
            <person name="See P.T."/>
            <person name="Shi G."/>
            <person name="Powell H.R."/>
            <person name="Cockram J."/>
            <person name="Jorgensen L.N."/>
            <person name="Benslimane H."/>
            <person name="Strelkov S.E."/>
            <person name="Turner J."/>
            <person name="Liu Z."/>
            <person name="Moffat C.S."/>
        </authorList>
    </citation>
    <scope>NUCLEOTIDE SEQUENCE</scope>
    <source>
        <strain evidence="15">86-124</strain>
    </source>
</reference>
<dbReference type="InterPro" id="IPR043519">
    <property type="entry name" value="NT_sf"/>
</dbReference>
<evidence type="ECO:0000256" key="2">
    <source>
        <dbReference type="ARBA" id="ARBA00010912"/>
    </source>
</evidence>
<dbReference type="Gene3D" id="3.60.10.10">
    <property type="entry name" value="Endonuclease/exonuclease/phosphatase"/>
    <property type="match status" value="1"/>
</dbReference>
<sequence length="1230" mass="137291">MAATDNSSTPTRMSITSYDTALCVIPPRSQCGYIDQLRELYDKAYGRWPPHINLVYPFVSPEHLPQAQQQIQDYLAGHRDSADPIDAALVQAGCFTQKNKYTVFLSEDGSNPPSPLESLRTMVLQALGQGPARSTLHLSIGQSQDNTMFSRSYLLEKARLLPELKFRVGTLAILVRERTTGSDATDHMHLYGTIDLGSSSDTCISPTSDYWVEPIHSDLKPTDSTEDNIDQSTRQDSVAYDRGVQAGSAYCFDDNEYKWSIYTDGDDSEYDVESLTVSSYNVLIDTEYPPTHDRDPSLVRTILSDSAMADILVLQEVSDDFLTYLLGDSEVQRRYPFASHGPPHQPDIGPLPSLRNIVILSRYAFSWKSVPFHRKHKGALVASFRGIFTSSPSASGTFVVAGVHLTAGLTDGAVAAKKSQMKNLTSYLERHHSTDSWIITGDFNLVTSTYTLNAALGDKSITEETVDALSSIEAAISDAGLLDAWSVARIEAVDQTAPSDGEVLYEGEEGATFDPQNNRLAAGTTTTSHDRPQRYDRILVRSQDVLSVARFNHFGLPEVVDGAQIFASDHYGVRTKLKITDGTVISSATGVEYMEKTIVEHKRVGTTLSESSSITSALAAHGMFPTDEQTRQHQDAFETFRQILLGTLDATEDSIQPEIPFVMVPVGSYALGVWTSDSDIDCLCIGTISSKTFFKLARQRIIKSDNRGVRILRKVEASTGTMLELSVNGVLMDLQYCPATQVVERWSEFRNIPASDPIFNLSLLSLRKLKPYRDLLYIQRTLPSLSSFRLAYRCIKLWAVQRGLYSAKFGFLGGVHITLMLSWICKRLAYDSGSASAADLVTSFFHHYGQFDWTNEMVYDVFFHKKRPRYNRSAREPMVVLGFHAPNSNIAHTSTVPGLQTLVKEFKAAGERLCEQGMTWDAFFGLGPTLSSVSSPSLGAAGFLETYHNFVKVDIQFWGRTLTKGKSLVGWVESRCISLIVEIHKTLPNSEVRIWPGRFTNNETSAADESRDYHGCYLIGLSKATNFTSVDAPDDKQAAKQALEKVIDRFLTQLRTDEKNYDSSNCWIDASLVRSRNVKELRLDSREWGEYAMEMESDSDDEEDLDEDEEDNEATKPQRAIPQRPKPTSTPLSKTKLRPASDVLNRLRWDPSLDPSDYIIGYEDRFLGAKETGLEKWKTEQTDEEFIPQHRILYFKKKGDDGNGEVVWERATRIDKIFGSGLGAGELKSR</sequence>
<evidence type="ECO:0000256" key="9">
    <source>
        <dbReference type="SAM" id="MobiDB-lite"/>
    </source>
</evidence>
<evidence type="ECO:0000313" key="14">
    <source>
        <dbReference type="EMBL" id="KAF7575348.1"/>
    </source>
</evidence>
<evidence type="ECO:0000256" key="3">
    <source>
        <dbReference type="ARBA" id="ARBA00012388"/>
    </source>
</evidence>
<comment type="caution">
    <text evidence="15">The sequence shown here is derived from an EMBL/GenBank/DDBJ whole genome shotgun (WGS) entry which is preliminary data.</text>
</comment>
<dbReference type="InterPro" id="IPR011068">
    <property type="entry name" value="NuclTrfase_I-like_C"/>
</dbReference>
<reference evidence="15" key="2">
    <citation type="submission" date="2021-05" db="EMBL/GenBank/DDBJ databases">
        <authorList>
            <person name="Moolhuijzen P.M."/>
            <person name="Moffat C.S."/>
        </authorList>
    </citation>
    <scope>NUCLEOTIDE SEQUENCE</scope>
    <source>
        <strain evidence="15">86-124</strain>
    </source>
</reference>
<dbReference type="EC" id="2.7.7.19" evidence="3"/>
<dbReference type="Proteomes" id="UP000249757">
    <property type="component" value="Unassembled WGS sequence"/>
</dbReference>
<dbReference type="Proteomes" id="UP000245464">
    <property type="component" value="Chromosome 2"/>
</dbReference>
<dbReference type="OrthoDB" id="10263155at2759"/>
<keyword evidence="4" id="KW-0507">mRNA processing</keyword>
<dbReference type="InterPro" id="IPR002934">
    <property type="entry name" value="Polymerase_NTP_transf_dom"/>
</dbReference>
<dbReference type="GO" id="GO:0031123">
    <property type="term" value="P:RNA 3'-end processing"/>
    <property type="evidence" value="ECO:0007669"/>
    <property type="project" value="InterPro"/>
</dbReference>
<keyword evidence="17" id="KW-1185">Reference proteome</keyword>
<evidence type="ECO:0000256" key="7">
    <source>
        <dbReference type="ARBA" id="ARBA00022840"/>
    </source>
</evidence>
<feature type="domain" description="MJ1316 RNA cyclic group end recognition" evidence="12">
    <location>
        <begin position="1137"/>
        <end position="1210"/>
    </location>
</feature>
<dbReference type="InterPro" id="IPR005135">
    <property type="entry name" value="Endo/exonuclease/phosphatase"/>
</dbReference>
<keyword evidence="7" id="KW-0067">ATP-binding</keyword>
<evidence type="ECO:0000256" key="5">
    <source>
        <dbReference type="ARBA" id="ARBA00022679"/>
    </source>
</evidence>
<dbReference type="Gene3D" id="1.10.1410.10">
    <property type="match status" value="1"/>
</dbReference>
<feature type="domain" description="Endonuclease/exonuclease/phosphatase" evidence="11">
    <location>
        <begin position="295"/>
        <end position="570"/>
    </location>
</feature>
<dbReference type="AlphaFoldDB" id="A0A2W1D460"/>
<dbReference type="InterPro" id="IPR040459">
    <property type="entry name" value="MJ1316"/>
</dbReference>
<comment type="similarity">
    <text evidence="2">Belongs to the poly(A) polymerase family.</text>
</comment>
<evidence type="ECO:0000259" key="12">
    <source>
        <dbReference type="Pfam" id="PF04457"/>
    </source>
</evidence>
<accession>A0A2W1D460</accession>
<evidence type="ECO:0000259" key="10">
    <source>
        <dbReference type="Pfam" id="PF01909"/>
    </source>
</evidence>
<dbReference type="InterPro" id="IPR036691">
    <property type="entry name" value="Endo/exonu/phosph_ase_sf"/>
</dbReference>
<dbReference type="GO" id="GO:0006397">
    <property type="term" value="P:mRNA processing"/>
    <property type="evidence" value="ECO:0007669"/>
    <property type="project" value="UniProtKB-KW"/>
</dbReference>
<dbReference type="EMBL" id="NQIK02000002">
    <property type="protein sequence ID" value="KAF7575348.1"/>
    <property type="molecule type" value="Genomic_DNA"/>
</dbReference>
<evidence type="ECO:0000313" key="15">
    <source>
        <dbReference type="EMBL" id="KAI1514909.1"/>
    </source>
</evidence>
<dbReference type="Gene3D" id="3.90.1140.10">
    <property type="entry name" value="Cyclic phosphodiesterase"/>
    <property type="match status" value="1"/>
</dbReference>
<organism evidence="15 17">
    <name type="scientific">Pyrenophora tritici-repentis</name>
    <dbReference type="NCBI Taxonomy" id="45151"/>
    <lineage>
        <taxon>Eukaryota</taxon>
        <taxon>Fungi</taxon>
        <taxon>Dikarya</taxon>
        <taxon>Ascomycota</taxon>
        <taxon>Pezizomycotina</taxon>
        <taxon>Dothideomycetes</taxon>
        <taxon>Pleosporomycetidae</taxon>
        <taxon>Pleosporales</taxon>
        <taxon>Pleosporineae</taxon>
        <taxon>Pleosporaceae</taxon>
        <taxon>Pyrenophora</taxon>
    </lineage>
</organism>
<dbReference type="Pfam" id="PF01909">
    <property type="entry name" value="NTP_transf_2"/>
    <property type="match status" value="1"/>
</dbReference>
<evidence type="ECO:0000256" key="8">
    <source>
        <dbReference type="ARBA" id="ARBA00023242"/>
    </source>
</evidence>
<evidence type="ECO:0000259" key="11">
    <source>
        <dbReference type="Pfam" id="PF03372"/>
    </source>
</evidence>
<dbReference type="SUPFAM" id="SSF81631">
    <property type="entry name" value="PAP/OAS1 substrate-binding domain"/>
    <property type="match status" value="1"/>
</dbReference>
<evidence type="ECO:0000259" key="13">
    <source>
        <dbReference type="Pfam" id="PF04928"/>
    </source>
</evidence>
<dbReference type="PANTHER" id="PTHR10682">
    <property type="entry name" value="POLY A POLYMERASE"/>
    <property type="match status" value="1"/>
</dbReference>
<dbReference type="PANTHER" id="PTHR10682:SF23">
    <property type="entry name" value="POLYNUCLEOTIDE ADENYLYLTRANSFERASE"/>
    <property type="match status" value="1"/>
</dbReference>
<evidence type="ECO:0000256" key="4">
    <source>
        <dbReference type="ARBA" id="ARBA00022664"/>
    </source>
</evidence>
<dbReference type="Gene3D" id="3.30.70.590">
    <property type="entry name" value="Poly(A) polymerase predicted RNA binding domain"/>
    <property type="match status" value="1"/>
</dbReference>
<dbReference type="InterPro" id="IPR009097">
    <property type="entry name" value="Cyclic_Pdiesterase"/>
</dbReference>
<dbReference type="Gene3D" id="3.30.460.10">
    <property type="entry name" value="Beta Polymerase, domain 2"/>
    <property type="match status" value="1"/>
</dbReference>
<keyword evidence="6" id="KW-0547">Nucleotide-binding</keyword>
<dbReference type="Pfam" id="PF04457">
    <property type="entry name" value="MJ1316"/>
    <property type="match status" value="1"/>
</dbReference>
<dbReference type="GO" id="GO:1990817">
    <property type="term" value="F:poly(A) RNA polymerase activity"/>
    <property type="evidence" value="ECO:0007669"/>
    <property type="project" value="UniProtKB-EC"/>
</dbReference>
<evidence type="ECO:0000256" key="1">
    <source>
        <dbReference type="ARBA" id="ARBA00004123"/>
    </source>
</evidence>
<keyword evidence="8" id="KW-0539">Nucleus</keyword>
<dbReference type="GO" id="GO:0005524">
    <property type="term" value="F:ATP binding"/>
    <property type="evidence" value="ECO:0007669"/>
    <property type="project" value="UniProtKB-KW"/>
</dbReference>
<dbReference type="GO" id="GO:0005634">
    <property type="term" value="C:nucleus"/>
    <property type="evidence" value="ECO:0007669"/>
    <property type="project" value="UniProtKB-SubCell"/>
</dbReference>
<evidence type="ECO:0000313" key="16">
    <source>
        <dbReference type="Proteomes" id="UP000245464"/>
    </source>
</evidence>
<dbReference type="SUPFAM" id="SSF55144">
    <property type="entry name" value="LigT-like"/>
    <property type="match status" value="1"/>
</dbReference>
<evidence type="ECO:0000256" key="6">
    <source>
        <dbReference type="ARBA" id="ARBA00022741"/>
    </source>
</evidence>
<dbReference type="Pfam" id="PF04928">
    <property type="entry name" value="PAP_central"/>
    <property type="match status" value="1"/>
</dbReference>
<proteinExistence type="inferred from homology"/>
<dbReference type="SUPFAM" id="SSF55003">
    <property type="entry name" value="PAP/Archaeal CCA-adding enzyme, C-terminal domain"/>
    <property type="match status" value="1"/>
</dbReference>
<dbReference type="EMBL" id="NRDI02000007">
    <property type="protein sequence ID" value="KAI1514909.1"/>
    <property type="molecule type" value="Genomic_DNA"/>
</dbReference>
<comment type="subcellular location">
    <subcellularLocation>
        <location evidence="1">Nucleus</location>
    </subcellularLocation>
</comment>
<keyword evidence="5" id="KW-0808">Transferase</keyword>
<reference evidence="17" key="4">
    <citation type="journal article" date="2022" name="Microb. Genom.">
        <title>A global pangenome for the wheat fungal pathogen Pyrenophora tritici-repentis and prediction of effector protein structural homology.</title>
        <authorList>
            <person name="Moolhuijzen P.M."/>
            <person name="See P.T."/>
            <person name="Shi G."/>
            <person name="Powell H.R."/>
            <person name="Cockram J."/>
            <person name="Jorgensen L.N."/>
            <person name="Benslimane H."/>
            <person name="Strelkov S.E."/>
            <person name="Turner J."/>
            <person name="Liu Z."/>
            <person name="Moffat C.S."/>
        </authorList>
    </citation>
    <scope>NUCLEOTIDE SEQUENCE [LARGE SCALE GENOMIC DNA]</scope>
</reference>
<dbReference type="Pfam" id="PF03372">
    <property type="entry name" value="Exo_endo_phos"/>
    <property type="match status" value="1"/>
</dbReference>
<protein>
    <recommendedName>
        <fullName evidence="3">polynucleotide adenylyltransferase</fullName>
        <ecNumber evidence="3">2.7.7.19</ecNumber>
    </recommendedName>
</protein>
<reference evidence="14 16" key="1">
    <citation type="journal article" date="2018" name="BMC Genomics">
        <title>Comparative genomics of the wheat fungal pathogen Pyrenophora tritici-repentis reveals chromosomal variations and genome plasticity.</title>
        <authorList>
            <person name="Moolhuijzen P."/>
            <person name="See P.T."/>
            <person name="Hane J.K."/>
            <person name="Shi G."/>
            <person name="Liu Z."/>
            <person name="Oliver R.P."/>
            <person name="Moffat C.S."/>
        </authorList>
    </citation>
    <scope>NUCLEOTIDE SEQUENCE [LARGE SCALE GENOMIC DNA]</scope>
    <source>
        <strain evidence="14">M4</strain>
    </source>
</reference>
<dbReference type="Pfam" id="PF13563">
    <property type="entry name" value="2_5_RNA_ligase2"/>
    <property type="match status" value="1"/>
</dbReference>